<accession>A0ABW1C9P1</accession>
<dbReference type="Pfam" id="PF05593">
    <property type="entry name" value="RHS_repeat"/>
    <property type="match status" value="1"/>
</dbReference>
<dbReference type="PANTHER" id="PTHR32305">
    <property type="match status" value="1"/>
</dbReference>
<dbReference type="NCBIfam" id="TIGR03696">
    <property type="entry name" value="Rhs_assc_core"/>
    <property type="match status" value="1"/>
</dbReference>
<dbReference type="InterPro" id="IPR056823">
    <property type="entry name" value="TEN-like_YD-shell"/>
</dbReference>
<name>A0ABW1C9P1_9ACTN</name>
<dbReference type="InterPro" id="IPR050708">
    <property type="entry name" value="T6SS_VgrG/RHS"/>
</dbReference>
<dbReference type="InterPro" id="IPR031325">
    <property type="entry name" value="RHS_repeat"/>
</dbReference>
<feature type="compositionally biased region" description="Low complexity" evidence="2">
    <location>
        <begin position="1877"/>
        <end position="1890"/>
    </location>
</feature>
<evidence type="ECO:0000256" key="3">
    <source>
        <dbReference type="SAM" id="SignalP"/>
    </source>
</evidence>
<dbReference type="NCBIfam" id="TIGR01643">
    <property type="entry name" value="YD_repeat_2x"/>
    <property type="match status" value="1"/>
</dbReference>
<proteinExistence type="predicted"/>
<dbReference type="RefSeq" id="WP_219552487.1">
    <property type="nucleotide sequence ID" value="NZ_JAHKRN010000097.1"/>
</dbReference>
<feature type="chain" id="PRO_5047146931" evidence="3">
    <location>
        <begin position="43"/>
        <end position="2093"/>
    </location>
</feature>
<feature type="signal peptide" evidence="3">
    <location>
        <begin position="1"/>
        <end position="42"/>
    </location>
</feature>
<keyword evidence="1" id="KW-0677">Repeat</keyword>
<feature type="compositionally biased region" description="Low complexity" evidence="2">
    <location>
        <begin position="67"/>
        <end position="79"/>
    </location>
</feature>
<protein>
    <submittedName>
        <fullName evidence="5">RHS repeat-associated core domain-containing protein</fullName>
    </submittedName>
</protein>
<keyword evidence="3" id="KW-0732">Signal</keyword>
<evidence type="ECO:0000313" key="5">
    <source>
        <dbReference type="EMBL" id="MFC5822137.1"/>
    </source>
</evidence>
<evidence type="ECO:0000313" key="6">
    <source>
        <dbReference type="Proteomes" id="UP001596096"/>
    </source>
</evidence>
<evidence type="ECO:0000259" key="4">
    <source>
        <dbReference type="Pfam" id="PF25023"/>
    </source>
</evidence>
<evidence type="ECO:0000256" key="2">
    <source>
        <dbReference type="SAM" id="MobiDB-lite"/>
    </source>
</evidence>
<dbReference type="InterPro" id="IPR022385">
    <property type="entry name" value="Rhs_assc_core"/>
</dbReference>
<dbReference type="EMBL" id="JBHSNW010000051">
    <property type="protein sequence ID" value="MFC5822137.1"/>
    <property type="molecule type" value="Genomic_DNA"/>
</dbReference>
<feature type="region of interest" description="Disordered" evidence="2">
    <location>
        <begin position="39"/>
        <end position="82"/>
    </location>
</feature>
<organism evidence="5 6">
    <name type="scientific">Nonomuraea harbinensis</name>
    <dbReference type="NCBI Taxonomy" id="1286938"/>
    <lineage>
        <taxon>Bacteria</taxon>
        <taxon>Bacillati</taxon>
        <taxon>Actinomycetota</taxon>
        <taxon>Actinomycetes</taxon>
        <taxon>Streptosporangiales</taxon>
        <taxon>Streptosporangiaceae</taxon>
        <taxon>Nonomuraea</taxon>
    </lineage>
</organism>
<feature type="region of interest" description="Disordered" evidence="2">
    <location>
        <begin position="1870"/>
        <end position="1897"/>
    </location>
</feature>
<feature type="region of interest" description="Disordered" evidence="2">
    <location>
        <begin position="780"/>
        <end position="800"/>
    </location>
</feature>
<sequence>MRGRAVRTPRTGPLSRAVAAGMVAVLTAAMTVALSSAAPAAAAGPGRPELDNPERTVKGRRLAATSRRPGPAGRTAPPTLIDWPAAGTAEADVPGRGAARAGALPISLLPPADAKAGAERVRVRLLDQPTGRHAGADGVAFTVASSDASTSGKVGVRLDYAAFTQAFGGSYGSRLRMWRLPSCALTSPWLPQCGKAAPLPARNDAAARTLTTEVDAEPGGTLLMAAAGESGSQGDYTATSLSASATWEMGDNSGEFTWSYPMRVPPVPGELEPDLAVAYSSGSVDGRTGNTNAQPSWVGEGFDLWPGYIERRYKSCEDDGVAKDEFGNYPGDQCWGYDNATVTWNGKGGELLKATDGTWRTKFDDGTVFEKLTGATNGDDNGEHWKATTTDGTQYFFGLNRMPGWASGKPESDSTWTVPVFGDDSGEPCHKSSGFSSSWCQQAHRWNLDYVVAPDGNAMTYAYVKETNHYGRNLKVGDETPYTRGGYLRSISYGLREGNLFAAAPARVLFGTSERCLPDASFSCDPDKIGDKPQYWWDVPWDLACAAGQECKDAHGAVTPTFWSRKRLTKVTTQVVKADGTGYRDVDSWSFGHTWGLADVERDLLLSHIQHTGHVGGTSVTLPKVSFDHVQLPNRLDRTGDDILPYIRYRVGAIYDESGGQLDIAYSDADCSLSDLPTPETNTRRCFPVIWQPPGHEDEITDWFHKYVVTSVTRADRTGLAPDMRTRYEYLGGAAWHFDDDDGLTKEKHKTWSQWRGYGQVRTLTGTAGQQSDTFYLRGMHGDRKNRSGGTKSVTVSDGEGGTYTDHDALSGFELKTVQYTGQGGTVHAKTVRTPWWVRTATRTRSWGTTTAEMVASAAERTWTAKDAGGWTETRTETEHQGSGPGIGRVTRVSDFGDVTTSADDRCTRTTYADNAGAHMVSLPARVETVAVACTANADRAHQVISDIRTYYDNAALAAPPSRGLPTKVEEIASHDGTTATYVTEKQVTYDAYGRAVKAVNALGQVSTTVYTDTRGLTTKVTTTSPPAEPGDAATALVTVQELEPAWGQSTAEIDANGLRTDLVHDGLGRLRQVWLPNRAKDSNPHPNYEFDYRVADDKIVAITTRTLTATGGQRTDKIELLDGWLRPRQTQIPGPTGRLITDTIYDDRGLVVRTHEPYPASGAPEPVLFGVLTPGNIESQTRTEYDGLGRKTLERLMAGNGSQPEQEKWRTTYRYGGGNRTSVTPPQGGIPTMEITDARGQVIERRQYKSVTQYDATRYTYTPTGETATVTDPSGNTWTNTYDLRGRKIKMIDPAKGPTSYTYDELDRETSVTDARGKKIVTSYDGLGRKTGTREGSATGTRLTSFTYDSAPFGKGKLTTATRHHAGADYTATIRHYDQLGRADVNAVTIPPAQGSLAGTYVFSTSYNLDGTVQGQGLPAAGGLAAENLVLTYDDFLRPVRLTGNLGAYVGATDYTPTGKLMMLEFGATTGKRAWQTFTYEWATRRLATSRTSKENVSGSDRDATYRYDDAGNIRSIADVSRDGTDTQCFSYDALRRLTEAWTQATTSACDDTPAATTVGGPAPYWQTFAYDTAGNRISETRHGVAGQADTVRAYTYSPAGQGNRLTRIAQIGGAGSRTDTYAYDATGNTTARDAGSTTRTFAWNTEGQLAETAENGTAAEFVYDADGNRLIRKDATATTLYLPGTEIRLSAGTATATRYYSHAGRTVALRTPAGVTYVTEDHQGTAQVAIDAGTQQSRVRRLTPFGTERGDAVAWPGEKGFVGGTKDPGGLVQLGVREYDPDIGRFLSVDPVLDLADQQQMNGYAYANSSPVTNADPDGKLCRRVNGDMECSNGDGIIRVPTKNGYKVIGPAPPPCYLVPRACGWSPGSRHRSGAAPRSSARPTTPRTLRPQQPYESPSFLGDLFNMSNVNNPLALASAGSAEIGELLKAVGLGGLLVERKLLDGLGLTREQVDALKRTFARVPQAEPKKNLAWKGAKGARGIGRYADKAMTVGKWAGGTSIALSAADGGLTQYMQDRDRNDLSGKQKTARIVTRGTVAGAGAYVGSRVGLLGTGMCGPICGGVGSVVLGAVGGWGGSAAGGSLARKLFGG</sequence>
<comment type="caution">
    <text evidence="5">The sequence shown here is derived from an EMBL/GenBank/DDBJ whole genome shotgun (WGS) entry which is preliminary data.</text>
</comment>
<dbReference type="PANTHER" id="PTHR32305:SF17">
    <property type="entry name" value="TRNA NUCLEASE WAPA"/>
    <property type="match status" value="1"/>
</dbReference>
<feature type="domain" description="Teneurin-like YD-shell" evidence="4">
    <location>
        <begin position="1506"/>
        <end position="1814"/>
    </location>
</feature>
<reference evidence="6" key="1">
    <citation type="journal article" date="2019" name="Int. J. Syst. Evol. Microbiol.">
        <title>The Global Catalogue of Microorganisms (GCM) 10K type strain sequencing project: providing services to taxonomists for standard genome sequencing and annotation.</title>
        <authorList>
            <consortium name="The Broad Institute Genomics Platform"/>
            <consortium name="The Broad Institute Genome Sequencing Center for Infectious Disease"/>
            <person name="Wu L."/>
            <person name="Ma J."/>
        </authorList>
    </citation>
    <scope>NUCLEOTIDE SEQUENCE [LARGE SCALE GENOMIC DNA]</scope>
    <source>
        <strain evidence="6">CGMCC 4.7106</strain>
    </source>
</reference>
<dbReference type="Proteomes" id="UP001596096">
    <property type="component" value="Unassembled WGS sequence"/>
</dbReference>
<keyword evidence="6" id="KW-1185">Reference proteome</keyword>
<evidence type="ECO:0000256" key="1">
    <source>
        <dbReference type="ARBA" id="ARBA00022737"/>
    </source>
</evidence>
<dbReference type="Pfam" id="PF25023">
    <property type="entry name" value="TEN_YD-shell"/>
    <property type="match status" value="1"/>
</dbReference>
<feature type="compositionally biased region" description="Basic and acidic residues" evidence="2">
    <location>
        <begin position="48"/>
        <end position="57"/>
    </location>
</feature>
<dbReference type="InterPro" id="IPR006530">
    <property type="entry name" value="YD"/>
</dbReference>
<gene>
    <name evidence="5" type="ORF">ACFPUY_44255</name>
</gene>